<comment type="caution">
    <text evidence="1">The sequence shown here is derived from an EMBL/GenBank/DDBJ whole genome shotgun (WGS) entry which is preliminary data.</text>
</comment>
<evidence type="ECO:0000313" key="2">
    <source>
        <dbReference type="Proteomes" id="UP001277972"/>
    </source>
</evidence>
<organism evidence="1 2">
    <name type="scientific">Gracilibacillus pellucidus</name>
    <dbReference type="NCBI Taxonomy" id="3095368"/>
    <lineage>
        <taxon>Bacteria</taxon>
        <taxon>Bacillati</taxon>
        <taxon>Bacillota</taxon>
        <taxon>Bacilli</taxon>
        <taxon>Bacillales</taxon>
        <taxon>Bacillaceae</taxon>
        <taxon>Gracilibacillus</taxon>
    </lineage>
</organism>
<reference evidence="1" key="1">
    <citation type="submission" date="2023-11" db="EMBL/GenBank/DDBJ databases">
        <title>Gracilibacillus pellucida a moderately halophilic bacterium isolated from saline soil in Xinjiang province.</title>
        <authorList>
            <person name="Zhang Z."/>
            <person name="Tan F."/>
            <person name="Wang Y."/>
            <person name="Xia M."/>
        </authorList>
    </citation>
    <scope>NUCLEOTIDE SEQUENCE</scope>
    <source>
        <strain evidence="1">S3-1-1</strain>
    </source>
</reference>
<dbReference type="Proteomes" id="UP001277972">
    <property type="component" value="Unassembled WGS sequence"/>
</dbReference>
<keyword evidence="2" id="KW-1185">Reference proteome</keyword>
<sequence>MRKLNLRKLRFKDINIGRKYTIILGLVLTLFVISTVVTGALLNNIKSAIHSMETSEETSVNAADMASLIRAKAVSLYRYMENPSTEITDEFNEQREEVYHLREAIEANMDTDEQMKMYEEAIVLDESYNYAFEEVVSYMDAGNEHLAASRAEQAKEIRVEAVENIDALKDLLHKEMQKTADRAEDSQQAAFLALIIAIVISVITSIVLITIVNRSITRNLSKVVNVSNEIAQGNLQVEQLDDDSNDEIGQLATSINQMSYSLKNMIGRVSEVSTTVGSQSKELNQSANEVKAGTEQIAVTMQELASGTEAQADHASDVSSNMSEFAQKVAEANLNGEQIREASTDVLQMTTNGSEMMESSVKQMERIHDIVQDAVTKVRGLDDQSKQISQLVAVIKDIAEQTNLLALNAAIEAARAGEHGQGFAVVADEVRKLAEQVGESVSDITGIVANIQNESANVSQSLEQGYGEVEAGASQIEKTGQTFEQINTAVNEMVSSIKNVTTNLSDISTSSKEINSSIEEIASISEESAAGVEQTSASAQQASSSMEEVSSNSNELETLADNLNNLVRKFKI</sequence>
<evidence type="ECO:0000313" key="1">
    <source>
        <dbReference type="EMBL" id="MDX8044397.1"/>
    </source>
</evidence>
<gene>
    <name evidence="1" type="ORF">SH601_00220</name>
</gene>
<name>A0ACC6M0Z0_9BACI</name>
<protein>
    <submittedName>
        <fullName evidence="1">Methyl-accepting chemotaxis protein</fullName>
    </submittedName>
</protein>
<dbReference type="EMBL" id="JAWZSR010000001">
    <property type="protein sequence ID" value="MDX8044397.1"/>
    <property type="molecule type" value="Genomic_DNA"/>
</dbReference>
<accession>A0ACC6M0Z0</accession>
<proteinExistence type="predicted"/>